<organism evidence="1 2">
    <name type="scientific">Pistacia atlantica</name>
    <dbReference type="NCBI Taxonomy" id="434234"/>
    <lineage>
        <taxon>Eukaryota</taxon>
        <taxon>Viridiplantae</taxon>
        <taxon>Streptophyta</taxon>
        <taxon>Embryophyta</taxon>
        <taxon>Tracheophyta</taxon>
        <taxon>Spermatophyta</taxon>
        <taxon>Magnoliopsida</taxon>
        <taxon>eudicotyledons</taxon>
        <taxon>Gunneridae</taxon>
        <taxon>Pentapetalae</taxon>
        <taxon>rosids</taxon>
        <taxon>malvids</taxon>
        <taxon>Sapindales</taxon>
        <taxon>Anacardiaceae</taxon>
        <taxon>Pistacia</taxon>
    </lineage>
</organism>
<comment type="caution">
    <text evidence="1">The sequence shown here is derived from an EMBL/GenBank/DDBJ whole genome shotgun (WGS) entry which is preliminary data.</text>
</comment>
<dbReference type="Proteomes" id="UP001164250">
    <property type="component" value="Chromosome 4"/>
</dbReference>
<evidence type="ECO:0000313" key="2">
    <source>
        <dbReference type="Proteomes" id="UP001164250"/>
    </source>
</evidence>
<reference evidence="2" key="1">
    <citation type="journal article" date="2023" name="G3 (Bethesda)">
        <title>Genome assembly and association tests identify interacting loci associated with vigor, precocity, and sex in interspecific pistachio rootstocks.</title>
        <authorList>
            <person name="Palmer W."/>
            <person name="Jacygrad E."/>
            <person name="Sagayaradj S."/>
            <person name="Cavanaugh K."/>
            <person name="Han R."/>
            <person name="Bertier L."/>
            <person name="Beede B."/>
            <person name="Kafkas S."/>
            <person name="Golino D."/>
            <person name="Preece J."/>
            <person name="Michelmore R."/>
        </authorList>
    </citation>
    <scope>NUCLEOTIDE SEQUENCE [LARGE SCALE GENOMIC DNA]</scope>
</reference>
<gene>
    <name evidence="1" type="ORF">Patl1_21374</name>
</gene>
<proteinExistence type="predicted"/>
<evidence type="ECO:0000313" key="1">
    <source>
        <dbReference type="EMBL" id="KAJ0099911.1"/>
    </source>
</evidence>
<name>A0ACC1BLQ7_9ROSI</name>
<accession>A0ACC1BLQ7</accession>
<keyword evidence="2" id="KW-1185">Reference proteome</keyword>
<sequence>MVNNWIKEVVYIHRHRLHKLVIGLDTEWCLPSDAKYQNVAIIQLCVGCSCLIFQLCHKDATPLSLVSFLGNKEFTFVGKEVKNDITKLFKDHQLYGANVMDCLG</sequence>
<protein>
    <submittedName>
        <fullName evidence="1">Uncharacterized protein</fullName>
    </submittedName>
</protein>
<dbReference type="EMBL" id="CM047900">
    <property type="protein sequence ID" value="KAJ0099911.1"/>
    <property type="molecule type" value="Genomic_DNA"/>
</dbReference>